<dbReference type="InterPro" id="IPR025282">
    <property type="entry name" value="DUF4214"/>
</dbReference>
<dbReference type="AlphaFoldDB" id="E4U2Z8"/>
<keyword evidence="3" id="KW-1185">Reference proteome</keyword>
<dbReference type="eggNOG" id="COG0823">
    <property type="taxonomic scope" value="Bacteria"/>
</dbReference>
<reference evidence="2 3" key="1">
    <citation type="journal article" date="2012" name="Stand. Genomic Sci.">
        <title>Complete genome sequence of the sulfur compounds oxidizing chemolithoautotroph Sulfuricurvum kujiense type strain (YK-1(T)).</title>
        <authorList>
            <person name="Han C."/>
            <person name="Kotsyurbenko O."/>
            <person name="Chertkov O."/>
            <person name="Held B."/>
            <person name="Lapidus A."/>
            <person name="Nolan M."/>
            <person name="Lucas S."/>
            <person name="Hammon N."/>
            <person name="Deshpande S."/>
            <person name="Cheng J.F."/>
            <person name="Tapia R."/>
            <person name="Goodwin L.A."/>
            <person name="Pitluck S."/>
            <person name="Liolios K."/>
            <person name="Pagani I."/>
            <person name="Ivanova N."/>
            <person name="Mavromatis K."/>
            <person name="Mikhailova N."/>
            <person name="Pati A."/>
            <person name="Chen A."/>
            <person name="Palaniappan K."/>
            <person name="Land M."/>
            <person name="Hauser L."/>
            <person name="Chang Y.J."/>
            <person name="Jeffries C.D."/>
            <person name="Brambilla E.M."/>
            <person name="Rohde M."/>
            <person name="Spring S."/>
            <person name="Sikorski J."/>
            <person name="Goker M."/>
            <person name="Woyke T."/>
            <person name="Bristow J."/>
            <person name="Eisen J.A."/>
            <person name="Markowitz V."/>
            <person name="Hugenholtz P."/>
            <person name="Kyrpides N.C."/>
            <person name="Klenk H.P."/>
            <person name="Detter J.C."/>
        </authorList>
    </citation>
    <scope>NUCLEOTIDE SEQUENCE [LARGE SCALE GENOMIC DNA]</scope>
    <source>
        <strain evidence="3">ATCC BAA-921 / DSM 16994 / JCM 11577 / YK-1</strain>
    </source>
</reference>
<dbReference type="OrthoDB" id="5360696at2"/>
<accession>E4U2Z8</accession>
<dbReference type="RefSeq" id="WP_013460959.1">
    <property type="nucleotide sequence ID" value="NC_014762.1"/>
</dbReference>
<evidence type="ECO:0000313" key="2">
    <source>
        <dbReference type="EMBL" id="ADR34762.1"/>
    </source>
</evidence>
<dbReference type="HOGENOM" id="CLU_451929_0_0_7"/>
<evidence type="ECO:0000313" key="3">
    <source>
        <dbReference type="Proteomes" id="UP000008721"/>
    </source>
</evidence>
<organism evidence="2 3">
    <name type="scientific">Sulfuricurvum kujiense (strain ATCC BAA-921 / DSM 16994 / JCM 11577 / YK-1)</name>
    <dbReference type="NCBI Taxonomy" id="709032"/>
    <lineage>
        <taxon>Bacteria</taxon>
        <taxon>Pseudomonadati</taxon>
        <taxon>Campylobacterota</taxon>
        <taxon>Epsilonproteobacteria</taxon>
        <taxon>Campylobacterales</taxon>
        <taxon>Sulfurimonadaceae</taxon>
        <taxon>Sulfuricurvum</taxon>
    </lineage>
</organism>
<dbReference type="EMBL" id="CP002355">
    <property type="protein sequence ID" value="ADR34762.1"/>
    <property type="molecule type" value="Genomic_DNA"/>
</dbReference>
<evidence type="ECO:0000259" key="1">
    <source>
        <dbReference type="Pfam" id="PF13946"/>
    </source>
</evidence>
<protein>
    <recommendedName>
        <fullName evidence="1">DUF4214 domain-containing protein</fullName>
    </recommendedName>
</protein>
<name>E4U2Z8_SULKY</name>
<feature type="domain" description="DUF4214" evidence="1">
    <location>
        <begin position="39"/>
        <end position="103"/>
    </location>
</feature>
<dbReference type="Proteomes" id="UP000008721">
    <property type="component" value="Chromosome"/>
</dbReference>
<dbReference type="KEGG" id="sku:Sulku_2102"/>
<gene>
    <name evidence="2" type="ordered locus">Sulku_2102</name>
</gene>
<dbReference type="Pfam" id="PF13946">
    <property type="entry name" value="DUF4214"/>
    <property type="match status" value="1"/>
</dbReference>
<sequence length="604" mass="64066">MPSYNDIAKLYVATFNRAPDAAGLSYWVYDSGLSREGIAQSFFDQPETQTRYPSGTSNTDFVTSIYNNLFNRDPEAAGLAYWVGELDAGRVSRDTAILAFIDGALNTALGQDATILTNKQTVGLDFANHDLNDVNLASTVMDAVGADAATVTLALQLISSVTSTTGTLTYEAVAGTTSYLYNTDYSDSTFADGLDSMHKMIYNADGTVTHTVSYASFGASGWTSEEPFEYTQTWTIQNGKLILMTTAGDHTSTDTLTYVTQSGGQTVYNDAGVERDTTLGTVVDQYNELVVSYSAILSPRSEAELLAEGLVKEVLSGNVSFSDPSGAAAAVPSDAKIQLYSLENSFNTMDGITLNADGSFTKTIYTLGDIFNDNMPISMALYSDVNGNAVWESDGNSIYEPFYLLKDITIGEMQSALPGITLVNGGSYYAGEGVTQSGGVDYEVSAFGSTVDVTAMLGERAASAFIINIHGSGSDQSVTGTNSNDAFMWHGGNDTFDGGSDGGDWGNGGSDFASVNLVTGSSAVQIDSSQPNVISISENGTVRVTVTKNTNGSFDATMASSGDVLHMVNTEVFRLYVTPQNTDPSYNFTIDLVGNQTGTFDAHF</sequence>
<dbReference type="STRING" id="709032.Sulku_2102"/>
<proteinExistence type="predicted"/>